<dbReference type="EMBL" id="JAWXYB010000018">
    <property type="protein sequence ID" value="MDX5930422.1"/>
    <property type="molecule type" value="Genomic_DNA"/>
</dbReference>
<name>A0AAW9DP69_ACIAO</name>
<evidence type="ECO:0000313" key="3">
    <source>
        <dbReference type="Proteomes" id="UP001279553"/>
    </source>
</evidence>
<proteinExistence type="predicted"/>
<dbReference type="Pfam" id="PF18818">
    <property type="entry name" value="MPTase-PolyVal"/>
    <property type="match status" value="1"/>
</dbReference>
<accession>A0AAW9DP69</accession>
<evidence type="ECO:0000313" key="2">
    <source>
        <dbReference type="EMBL" id="MDX5930422.1"/>
    </source>
</evidence>
<dbReference type="AlphaFoldDB" id="A0AAW9DP69"/>
<gene>
    <name evidence="2" type="ORF">SIL87_06560</name>
</gene>
<comment type="caution">
    <text evidence="2">The sequence shown here is derived from an EMBL/GenBank/DDBJ whole genome shotgun (WGS) entry which is preliminary data.</text>
</comment>
<organism evidence="2 3">
    <name type="scientific">Acidiphilium acidophilum</name>
    <name type="common">Thiobacillus acidophilus</name>
    <dbReference type="NCBI Taxonomy" id="76588"/>
    <lineage>
        <taxon>Bacteria</taxon>
        <taxon>Pseudomonadati</taxon>
        <taxon>Pseudomonadota</taxon>
        <taxon>Alphaproteobacteria</taxon>
        <taxon>Acetobacterales</taxon>
        <taxon>Acidocellaceae</taxon>
        <taxon>Acidiphilium</taxon>
    </lineage>
</organism>
<protein>
    <submittedName>
        <fullName evidence="2">Zincin-like metallopeptidase domain-containing protein</fullName>
    </submittedName>
</protein>
<reference evidence="2 3" key="1">
    <citation type="submission" date="2023-11" db="EMBL/GenBank/DDBJ databases">
        <title>MicrobeMod: A computational toolkit for identifying prokaryotic methylation and restriction-modification with nanopore sequencing.</title>
        <authorList>
            <person name="Crits-Christoph A."/>
            <person name="Kang S.C."/>
            <person name="Lee H."/>
            <person name="Ostrov N."/>
        </authorList>
    </citation>
    <scope>NUCLEOTIDE SEQUENCE [LARGE SCALE GENOMIC DNA]</scope>
    <source>
        <strain evidence="2 3">DSMZ 700</strain>
    </source>
</reference>
<feature type="domain" description="Polyvalent protein metallopeptidase" evidence="1">
    <location>
        <begin position="1"/>
        <end position="119"/>
    </location>
</feature>
<dbReference type="Proteomes" id="UP001279553">
    <property type="component" value="Unassembled WGS sequence"/>
</dbReference>
<evidence type="ECO:0000259" key="1">
    <source>
        <dbReference type="Pfam" id="PF18818"/>
    </source>
</evidence>
<dbReference type="InterPro" id="IPR041459">
    <property type="entry name" value="MPTase-PolyVal"/>
</dbReference>
<keyword evidence="3" id="KW-1185">Reference proteome</keyword>
<dbReference type="RefSeq" id="WP_319613371.1">
    <property type="nucleotide sequence ID" value="NZ_JAWXYB010000018.1"/>
</dbReference>
<sequence>MANSKAVIRNGGAQAFYSPATDHIQLPPAEAFSSAEGFAHVAVHELGHWAFAKPRLDLTKNGAFGSASYAAEELRVDIAASMVCSTIGIGTDIENTAAYVQNWLQRLKDDKREIFRAAADAQRIADFILNFHPEYRAHLAAAEAVTGQDAGEDQQELAEAA</sequence>